<dbReference type="SUPFAM" id="SSF56645">
    <property type="entry name" value="Acyl-CoA dehydrogenase NM domain-like"/>
    <property type="match status" value="1"/>
</dbReference>
<dbReference type="GO" id="GO:0033539">
    <property type="term" value="P:fatty acid beta-oxidation using acyl-CoA dehydrogenase"/>
    <property type="evidence" value="ECO:0000318"/>
    <property type="project" value="GO_Central"/>
</dbReference>
<dbReference type="OrthoDB" id="9775090at2"/>
<dbReference type="InterPro" id="IPR013786">
    <property type="entry name" value="AcylCoA_DH/ox_N"/>
</dbReference>
<dbReference type="KEGG" id="bja:bll2940"/>
<evidence type="ECO:0000256" key="2">
    <source>
        <dbReference type="ARBA" id="ARBA00009347"/>
    </source>
</evidence>
<dbReference type="SUPFAM" id="SSF47203">
    <property type="entry name" value="Acyl-CoA dehydrogenase C-terminal domain-like"/>
    <property type="match status" value="1"/>
</dbReference>
<dbReference type="GO" id="GO:0050660">
    <property type="term" value="F:flavin adenine dinucleotide binding"/>
    <property type="evidence" value="ECO:0007669"/>
    <property type="project" value="InterPro"/>
</dbReference>
<accession>Q89R32</accession>
<dbReference type="InterPro" id="IPR037069">
    <property type="entry name" value="AcylCoA_DH/ox_N_sf"/>
</dbReference>
<comment type="subunit">
    <text evidence="3">Homodimer.</text>
</comment>
<dbReference type="Gene3D" id="1.20.140.10">
    <property type="entry name" value="Butyryl-CoA Dehydrogenase, subunit A, domain 3"/>
    <property type="match status" value="1"/>
</dbReference>
<evidence type="ECO:0000259" key="10">
    <source>
        <dbReference type="Pfam" id="PF02771"/>
    </source>
</evidence>
<evidence type="ECO:0000256" key="7">
    <source>
        <dbReference type="RuleBase" id="RU362125"/>
    </source>
</evidence>
<proteinExistence type="inferred from homology"/>
<keyword evidence="4 7" id="KW-0285">Flavoprotein</keyword>
<comment type="similarity">
    <text evidence="2 7">Belongs to the acyl-CoA dehydrogenase family.</text>
</comment>
<dbReference type="Proteomes" id="UP000002526">
    <property type="component" value="Chromosome"/>
</dbReference>
<feature type="domain" description="Acyl-CoA dehydrogenase/oxidase C-terminal" evidence="8">
    <location>
        <begin position="301"/>
        <end position="450"/>
    </location>
</feature>
<keyword evidence="5 7" id="KW-0274">FAD</keyword>
<dbReference type="HOGENOM" id="CLU_018204_1_2_5"/>
<dbReference type="EnsemblBacteria" id="BAC48205">
    <property type="protein sequence ID" value="BAC48205"/>
    <property type="gene ID" value="BAC48205"/>
</dbReference>
<evidence type="ECO:0000256" key="3">
    <source>
        <dbReference type="ARBA" id="ARBA00011738"/>
    </source>
</evidence>
<dbReference type="InterPro" id="IPR036250">
    <property type="entry name" value="AcylCo_DH-like_C"/>
</dbReference>
<dbReference type="Gene3D" id="1.10.540.10">
    <property type="entry name" value="Acyl-CoA dehydrogenase/oxidase, N-terminal domain"/>
    <property type="match status" value="1"/>
</dbReference>
<evidence type="ECO:0000256" key="1">
    <source>
        <dbReference type="ARBA" id="ARBA00001974"/>
    </source>
</evidence>
<dbReference type="InParanoid" id="Q89R32"/>
<evidence type="ECO:0000259" key="8">
    <source>
        <dbReference type="Pfam" id="PF00441"/>
    </source>
</evidence>
<dbReference type="PhylomeDB" id="Q89R32"/>
<dbReference type="PANTHER" id="PTHR48083">
    <property type="entry name" value="MEDIUM-CHAIN SPECIFIC ACYL-COA DEHYDROGENASE, MITOCHONDRIAL-RELATED"/>
    <property type="match status" value="1"/>
</dbReference>
<dbReference type="InterPro" id="IPR006091">
    <property type="entry name" value="Acyl-CoA_Oxase/DH_mid-dom"/>
</dbReference>
<keyword evidence="6 7" id="KW-0560">Oxidoreductase</keyword>
<dbReference type="InterPro" id="IPR009075">
    <property type="entry name" value="AcylCo_DH/oxidase_C"/>
</dbReference>
<evidence type="ECO:0000256" key="5">
    <source>
        <dbReference type="ARBA" id="ARBA00022827"/>
    </source>
</evidence>
<sequence length="455" mass="50846">MARAKNARSHFGHAATILAFSTNSAPPGGTMTKHTYIPRTTNYTLNPGDELNDLRMSDQVRPLYDHVRKFIRDTVEPMSIEFAKAGESKEDRWSFTPKQLEVLEVAKNKAKKEGLWNFFLPDDETGQGLKNLDYAYIASELGKSPLASETMNCSAPDTGNMEVLERVGTKEQKEKWLKPLLNGEIRSAYVMTEPNVASSDAKNISTTAKLVGDEWVINGEKYYISGLGDPRCKILIVMVKTNPDAAPSKQQSQILVPRDTPGVEVLGPMYVFGQDHAPRGHMHMRFNNVRVPKENMLLGEGRGFEISQLRLGPGRIHHCMRTIGKAEKALDLMVQRGLTREAFGKKIAHLGGNMQIIAQARCEIEAMRLMVLKAAKAMDVLGNKEARVWVSMVKAMVPERACKIIDQAIQMHGATGISHWTPLAEMYQDVRHLRFADGPDEVHWMVVGRHELSMA</sequence>
<dbReference type="eggNOG" id="COG1960">
    <property type="taxonomic scope" value="Bacteria"/>
</dbReference>
<dbReference type="AlphaFoldDB" id="Q89R32"/>
<dbReference type="InterPro" id="IPR046373">
    <property type="entry name" value="Acyl-CoA_Oxase/DH_mid-dom_sf"/>
</dbReference>
<dbReference type="Gene3D" id="2.40.110.10">
    <property type="entry name" value="Butyryl-CoA Dehydrogenase, subunit A, domain 2"/>
    <property type="match status" value="1"/>
</dbReference>
<dbReference type="PATRIC" id="fig|224911.5.peg.2922"/>
<dbReference type="InterPro" id="IPR009100">
    <property type="entry name" value="AcylCoA_DH/oxidase_NM_dom_sf"/>
</dbReference>
<dbReference type="Pfam" id="PF00441">
    <property type="entry name" value="Acyl-CoA_dh_1"/>
    <property type="match status" value="1"/>
</dbReference>
<feature type="domain" description="Acyl-CoA oxidase/dehydrogenase middle" evidence="9">
    <location>
        <begin position="188"/>
        <end position="288"/>
    </location>
</feature>
<feature type="domain" description="Acyl-CoA dehydrogenase/oxidase N-terminal" evidence="10">
    <location>
        <begin position="61"/>
        <end position="184"/>
    </location>
</feature>
<dbReference type="GO" id="GO:0005737">
    <property type="term" value="C:cytoplasm"/>
    <property type="evidence" value="ECO:0000318"/>
    <property type="project" value="GO_Central"/>
</dbReference>
<dbReference type="Pfam" id="PF02770">
    <property type="entry name" value="Acyl-CoA_dh_M"/>
    <property type="match status" value="1"/>
</dbReference>
<evidence type="ECO:0000259" key="9">
    <source>
        <dbReference type="Pfam" id="PF02770"/>
    </source>
</evidence>
<dbReference type="Pfam" id="PF02771">
    <property type="entry name" value="Acyl-CoA_dh_N"/>
    <property type="match status" value="1"/>
</dbReference>
<dbReference type="GO" id="GO:0003995">
    <property type="term" value="F:acyl-CoA dehydrogenase activity"/>
    <property type="evidence" value="ECO:0000318"/>
    <property type="project" value="GO_Central"/>
</dbReference>
<gene>
    <name evidence="11" type="ordered locus">bll2940</name>
</gene>
<dbReference type="STRING" id="224911.AAV28_11720"/>
<organism evidence="11 12">
    <name type="scientific">Bradyrhizobium diazoefficiens (strain JCM 10833 / BCRC 13528 / IAM 13628 / NBRC 14792 / USDA 110)</name>
    <dbReference type="NCBI Taxonomy" id="224911"/>
    <lineage>
        <taxon>Bacteria</taxon>
        <taxon>Pseudomonadati</taxon>
        <taxon>Pseudomonadota</taxon>
        <taxon>Alphaproteobacteria</taxon>
        <taxon>Hyphomicrobiales</taxon>
        <taxon>Nitrobacteraceae</taxon>
        <taxon>Bradyrhizobium</taxon>
    </lineage>
</organism>
<dbReference type="InterPro" id="IPR050741">
    <property type="entry name" value="Acyl-CoA_dehydrogenase"/>
</dbReference>
<keyword evidence="12" id="KW-1185">Reference proteome</keyword>
<reference evidence="12" key="1">
    <citation type="journal article" date="2002" name="DNA Res.">
        <title>Complete genomic sequence of nitrogen-fixing symbiotic bacterium Bradyrhizobium japonicum USDA110.</title>
        <authorList>
            <person name="Kaneko T."/>
            <person name="Nakamura Y."/>
            <person name="Sato S."/>
            <person name="Minamisawa K."/>
            <person name="Uchiumi T."/>
            <person name="Sasamoto S."/>
            <person name="Watanabe A."/>
            <person name="Idesawa K."/>
            <person name="Iriguchi M."/>
            <person name="Kawashima K."/>
            <person name="Kohara M."/>
            <person name="Matsumoto M."/>
            <person name="Shimpo S."/>
            <person name="Tsuruoka H."/>
            <person name="Wada T."/>
            <person name="Yamada M."/>
            <person name="Tabata S."/>
        </authorList>
    </citation>
    <scope>NUCLEOTIDE SEQUENCE [LARGE SCALE GENOMIC DNA]</scope>
    <source>
        <strain evidence="12">JCM 10833 / BCRC 13528 / IAM 13628 / NBRC 14792 / USDA 110</strain>
    </source>
</reference>
<dbReference type="EMBL" id="BA000040">
    <property type="protein sequence ID" value="BAC48205.1"/>
    <property type="molecule type" value="Genomic_DNA"/>
</dbReference>
<evidence type="ECO:0000256" key="4">
    <source>
        <dbReference type="ARBA" id="ARBA00022630"/>
    </source>
</evidence>
<name>Q89R32_BRADU</name>
<comment type="cofactor">
    <cofactor evidence="1 7">
        <name>FAD</name>
        <dbReference type="ChEBI" id="CHEBI:57692"/>
    </cofactor>
</comment>
<dbReference type="PANTHER" id="PTHR48083:SF13">
    <property type="entry name" value="ACYL-COA DEHYDROGENASE FAMILY MEMBER 11"/>
    <property type="match status" value="1"/>
</dbReference>
<dbReference type="FunFam" id="2.40.110.10:FF:000002">
    <property type="entry name" value="Acyl-CoA dehydrogenase fadE12"/>
    <property type="match status" value="1"/>
</dbReference>
<evidence type="ECO:0000313" key="12">
    <source>
        <dbReference type="Proteomes" id="UP000002526"/>
    </source>
</evidence>
<evidence type="ECO:0000256" key="6">
    <source>
        <dbReference type="ARBA" id="ARBA00023002"/>
    </source>
</evidence>
<evidence type="ECO:0000313" key="11">
    <source>
        <dbReference type="EMBL" id="BAC48205.1"/>
    </source>
</evidence>
<protein>
    <submittedName>
        <fullName evidence="11">Acyl-CoA dehydrogenase</fullName>
    </submittedName>
</protein>